<keyword evidence="2" id="KW-1185">Reference proteome</keyword>
<dbReference type="EMBL" id="SOCE01000001">
    <property type="protein sequence ID" value="TDU87149.1"/>
    <property type="molecule type" value="Genomic_DNA"/>
</dbReference>
<reference evidence="1 2" key="1">
    <citation type="submission" date="2019-03" db="EMBL/GenBank/DDBJ databases">
        <title>Genomic Encyclopedia of Type Strains, Phase III (KMG-III): the genomes of soil and plant-associated and newly described type strains.</title>
        <authorList>
            <person name="Whitman W."/>
        </authorList>
    </citation>
    <scope>NUCLEOTIDE SEQUENCE [LARGE SCALE GENOMIC DNA]</scope>
    <source>
        <strain evidence="1 2">VKM Ac-2575</strain>
    </source>
</reference>
<proteinExistence type="predicted"/>
<dbReference type="Proteomes" id="UP000295151">
    <property type="component" value="Unassembled WGS sequence"/>
</dbReference>
<sequence length="94" mass="9979">MSAPWLSWKLFAAAMVLIGGVLPGGAAQGGTGRGWCNSVVSLPSAHCRGAAPRLRDKVPSRPLMAVGRSRRRARRRELEPFVPCSGQLVSSPGR</sequence>
<organism evidence="1 2">
    <name type="scientific">Kribbella voronezhensis</name>
    <dbReference type="NCBI Taxonomy" id="2512212"/>
    <lineage>
        <taxon>Bacteria</taxon>
        <taxon>Bacillati</taxon>
        <taxon>Actinomycetota</taxon>
        <taxon>Actinomycetes</taxon>
        <taxon>Propionibacteriales</taxon>
        <taxon>Kribbellaceae</taxon>
        <taxon>Kribbella</taxon>
    </lineage>
</organism>
<comment type="caution">
    <text evidence="1">The sequence shown here is derived from an EMBL/GenBank/DDBJ whole genome shotgun (WGS) entry which is preliminary data.</text>
</comment>
<protein>
    <submittedName>
        <fullName evidence="1">Uncharacterized protein</fullName>
    </submittedName>
</protein>
<evidence type="ECO:0000313" key="2">
    <source>
        <dbReference type="Proteomes" id="UP000295151"/>
    </source>
</evidence>
<accession>A0A4R7T6C8</accession>
<gene>
    <name evidence="1" type="ORF">EV138_0667</name>
</gene>
<name>A0A4R7T6C8_9ACTN</name>
<evidence type="ECO:0000313" key="1">
    <source>
        <dbReference type="EMBL" id="TDU87149.1"/>
    </source>
</evidence>
<dbReference type="AlphaFoldDB" id="A0A4R7T6C8"/>